<evidence type="ECO:0000313" key="5">
    <source>
        <dbReference type="Proteomes" id="UP000011841"/>
    </source>
</evidence>
<sequence length="645" mass="64988">MTTRSSISRLRCTASVLALSAAATFAAAVQPAVAQTAVYGGGSTLVSLAMRQAMDCYNAQTVTNDGYSFSSAFNAAGPTPGLLPGTPDGANCSQLSALGTVGLYAAVGSGAGQRAFITNDSKQLLRGSAPSLSLPAVPPVFLESSVPALATYPYARVDFGAGDSPLPNTLTATALTNFSSTSNWQNLTSIAASNASSATTYNAAAFGAAIQLPLIEAPVAVVVNTNNSPTATWTINSAGTAGTPGSAIQLSTAQLCAIFSGEVRDWSSTAAIAALDNAGQARVQTFMDDNTGNGGAAQAYVSNSLPIQVAFRSDGSGTSFILTNFLANSCPQLDVDGSHNYAKIFTGVGVTFSSTVVTLNDQVTGTTTTTTIAAKTNASAANLPSTTFANLIANIKAVKGVDVSTGAGGWLAGNGTGEVADTVNSNAQDANGNYLGGRIGYVSNDFAKPYNPAASAPLSASVQNDDQRARGVYHPGDLGESFVAPTPASADNAFKSVAVPSGTTYTAWNLYAQAYVAGATLADGTVIPADGIVGNINVVGKSQLGLPILSGAYPITGTTFAYLYSCYNTTSAPTRVTDITNFLSWFYSSQDGASVLQNNGFNALNSAFVTTISSSYLTAGSGVAIADSSTQADGCSAVAAGAGAQ</sequence>
<dbReference type="Gene3D" id="3.40.190.10">
    <property type="entry name" value="Periplasmic binding protein-like II"/>
    <property type="match status" value="3"/>
</dbReference>
<dbReference type="eggNOG" id="COG0226">
    <property type="taxonomic scope" value="Bacteria"/>
</dbReference>
<protein>
    <recommendedName>
        <fullName evidence="3">PBP domain-containing protein</fullName>
    </recommendedName>
</protein>
<dbReference type="SUPFAM" id="SSF53850">
    <property type="entry name" value="Periplasmic binding protein-like II"/>
    <property type="match status" value="2"/>
</dbReference>
<evidence type="ECO:0000256" key="2">
    <source>
        <dbReference type="SAM" id="SignalP"/>
    </source>
</evidence>
<dbReference type="STRING" id="1245469.S58_65330"/>
<name>M4ZG63_9BRAD</name>
<dbReference type="OrthoDB" id="8180349at2"/>
<dbReference type="InterPro" id="IPR050962">
    <property type="entry name" value="Phosphate-bind_PstS"/>
</dbReference>
<organism evidence="4 5">
    <name type="scientific">Bradyrhizobium oligotrophicum S58</name>
    <dbReference type="NCBI Taxonomy" id="1245469"/>
    <lineage>
        <taxon>Bacteria</taxon>
        <taxon>Pseudomonadati</taxon>
        <taxon>Pseudomonadota</taxon>
        <taxon>Alphaproteobacteria</taxon>
        <taxon>Hyphomicrobiales</taxon>
        <taxon>Nitrobacteraceae</taxon>
        <taxon>Bradyrhizobium</taxon>
    </lineage>
</organism>
<dbReference type="Proteomes" id="UP000011841">
    <property type="component" value="Chromosome"/>
</dbReference>
<accession>M4ZG63</accession>
<keyword evidence="2" id="KW-0732">Signal</keyword>
<keyword evidence="5" id="KW-1185">Reference proteome</keyword>
<dbReference type="EMBL" id="AP012603">
    <property type="protein sequence ID" value="BAM92506.1"/>
    <property type="molecule type" value="Genomic_DNA"/>
</dbReference>
<dbReference type="RefSeq" id="WP_015669587.1">
    <property type="nucleotide sequence ID" value="NC_020453.1"/>
</dbReference>
<dbReference type="PATRIC" id="fig|1245469.3.peg.6678"/>
<feature type="chain" id="PRO_5004061891" description="PBP domain-containing protein" evidence="2">
    <location>
        <begin position="35"/>
        <end position="645"/>
    </location>
</feature>
<dbReference type="Pfam" id="PF12849">
    <property type="entry name" value="PBP_like_2"/>
    <property type="match status" value="1"/>
</dbReference>
<dbReference type="KEGG" id="aol:S58_65330"/>
<reference evidence="4 5" key="1">
    <citation type="journal article" date="2013" name="Appl. Environ. Microbiol.">
        <title>Genome analysis suggests that the soil oligotrophic bacterium Agromonas oligotrophica (Bradyrhizobium oligotrophicum) is a nitrogen-fixing symbiont of Aeschynomene indica.</title>
        <authorList>
            <person name="Okubo T."/>
            <person name="Fukushima S."/>
            <person name="Itakura M."/>
            <person name="Oshima K."/>
            <person name="Longtonglang A."/>
            <person name="Teaumroong N."/>
            <person name="Mitsui H."/>
            <person name="Hattori M."/>
            <person name="Hattori R."/>
            <person name="Hattori T."/>
            <person name="Minamisawa K."/>
        </authorList>
    </citation>
    <scope>NUCLEOTIDE SEQUENCE [LARGE SCALE GENOMIC DNA]</scope>
    <source>
        <strain evidence="4 5">S58</strain>
    </source>
</reference>
<evidence type="ECO:0000256" key="1">
    <source>
        <dbReference type="ARBA" id="ARBA00008725"/>
    </source>
</evidence>
<dbReference type="AlphaFoldDB" id="M4ZG63"/>
<proteinExistence type="inferred from homology"/>
<comment type="similarity">
    <text evidence="1">Belongs to the PstS family.</text>
</comment>
<feature type="domain" description="PBP" evidence="3">
    <location>
        <begin position="36"/>
        <end position="589"/>
    </location>
</feature>
<evidence type="ECO:0000259" key="3">
    <source>
        <dbReference type="Pfam" id="PF12849"/>
    </source>
</evidence>
<dbReference type="PANTHER" id="PTHR42996">
    <property type="entry name" value="PHOSPHATE-BINDING PROTEIN PSTS"/>
    <property type="match status" value="1"/>
</dbReference>
<feature type="signal peptide" evidence="2">
    <location>
        <begin position="1"/>
        <end position="34"/>
    </location>
</feature>
<evidence type="ECO:0000313" key="4">
    <source>
        <dbReference type="EMBL" id="BAM92506.1"/>
    </source>
</evidence>
<dbReference type="InterPro" id="IPR024370">
    <property type="entry name" value="PBP_domain"/>
</dbReference>
<dbReference type="GeneID" id="301820220"/>
<dbReference type="PANTHER" id="PTHR42996:SF1">
    <property type="entry name" value="PHOSPHATE-BINDING PROTEIN PSTS"/>
    <property type="match status" value="1"/>
</dbReference>
<gene>
    <name evidence="4" type="ORF">S58_65330</name>
</gene>
<dbReference type="HOGENOM" id="CLU_424940_0_0_5"/>